<dbReference type="InterPro" id="IPR018099">
    <property type="entry name" value="Purine_phosphorylase-2_CS"/>
</dbReference>
<evidence type="ECO:0000256" key="3">
    <source>
        <dbReference type="ARBA" id="ARBA00022726"/>
    </source>
</evidence>
<dbReference type="GeneID" id="4906692"/>
<feature type="binding site" evidence="5">
    <location>
        <begin position="93"/>
        <end position="94"/>
    </location>
    <ligand>
        <name>phosphate</name>
        <dbReference type="ChEBI" id="CHEBI:43474"/>
    </ligand>
</feature>
<feature type="binding site" evidence="5">
    <location>
        <position position="18"/>
    </location>
    <ligand>
        <name>phosphate</name>
        <dbReference type="ChEBI" id="CHEBI:43474"/>
    </ligand>
</feature>
<sequence>MVLVKPPVKAEIGVIGGSGLYEIPGLQNIREYKIYTPYGMPSDNVVVGELKGRTIAFLPRHGRGHKIPPHRVNYRANIWALKSIGVKWIIAFSAVGSLREDYKPGDFVVPDQFIDMTKGIRPMTFFEGGVVAHVSMADPFCDHLREIIIDAAKEINGLTLHNKGTYICIEGPRFSTRAESRVWKEVFKADIIGMTLVPEINLACEAQICYATVAMITDYDVWAEKPVTAEEVIRVMNENTVKAKKLLPRIIEKIPEKPLEDKCSCCKSLETALV</sequence>
<dbReference type="EMBL" id="CP000575">
    <property type="protein sequence ID" value="ABN69850.1"/>
    <property type="molecule type" value="Genomic_DNA"/>
</dbReference>
<dbReference type="eggNOG" id="arCOG01327">
    <property type="taxonomic scope" value="Archaea"/>
</dbReference>
<dbReference type="NCBIfam" id="NF006599">
    <property type="entry name" value="PRK09136.1"/>
    <property type="match status" value="1"/>
</dbReference>
<dbReference type="GO" id="GO:0005829">
    <property type="term" value="C:cytosol"/>
    <property type="evidence" value="ECO:0007669"/>
    <property type="project" value="TreeGrafter"/>
</dbReference>
<name>A3DMJ0_STAMF</name>
<proteinExistence type="inferred from homology"/>
<dbReference type="GO" id="GO:0017061">
    <property type="term" value="F:S-methyl-5-thioadenosine phosphorylase activity"/>
    <property type="evidence" value="ECO:0007669"/>
    <property type="project" value="UniProtKB-UniRule"/>
</dbReference>
<protein>
    <recommendedName>
        <fullName evidence="5">S-methyl-5'-thioadenosine phosphorylase</fullName>
        <ecNumber evidence="5">2.4.2.28</ecNumber>
    </recommendedName>
    <alternativeName>
        <fullName evidence="5">5'-methylthioadenosine phosphorylase</fullName>
        <shortName evidence="5">MTA phosphorylase</shortName>
        <shortName evidence="5">MTAP</shortName>
    </alternativeName>
</protein>
<reference evidence="8" key="1">
    <citation type="journal article" date="2009" name="BMC Genomics">
        <title>The complete genome sequence of Staphylothermus marinus reveals differences in sulfur metabolism among heterotrophic Crenarchaeota.</title>
        <authorList>
            <person name="Anderson I.J."/>
            <person name="Dharmarajan L."/>
            <person name="Rodriguez J."/>
            <person name="Hooper S."/>
            <person name="Porat I."/>
            <person name="Ulrich L.E."/>
            <person name="Elkins J.G."/>
            <person name="Mavromatis K."/>
            <person name="Sun H."/>
            <person name="Land M."/>
            <person name="Lapidus A."/>
            <person name="Lucas S."/>
            <person name="Barry K."/>
            <person name="Huber H."/>
            <person name="Zhulin I.B."/>
            <person name="Whitman W.B."/>
            <person name="Mukhopadhyay B."/>
            <person name="Woese C."/>
            <person name="Bristow J."/>
            <person name="Kyrpides N."/>
        </authorList>
    </citation>
    <scope>NUCLEOTIDE SEQUENCE [LARGE SCALE GENOMIC DNA]</scope>
    <source>
        <strain evidence="8">ATCC 43588 / DSM 3639 / JCM 9404 / F1</strain>
    </source>
</reference>
<dbReference type="OrthoDB" id="7681at2157"/>
<accession>A3DMJ0</accession>
<dbReference type="RefSeq" id="WP_011839041.1">
    <property type="nucleotide sequence ID" value="NC_009033.1"/>
</dbReference>
<dbReference type="UniPathway" id="UPA00904">
    <property type="reaction ID" value="UER00873"/>
</dbReference>
<feature type="binding site" evidence="5">
    <location>
        <position position="194"/>
    </location>
    <ligand>
        <name>substrate</name>
    </ligand>
</feature>
<evidence type="ECO:0000259" key="6">
    <source>
        <dbReference type="Pfam" id="PF01048"/>
    </source>
</evidence>
<dbReference type="Pfam" id="PF01048">
    <property type="entry name" value="PNP_UDP_1"/>
    <property type="match status" value="1"/>
</dbReference>
<feature type="site" description="Important for substrate specificity" evidence="5">
    <location>
        <position position="175"/>
    </location>
</feature>
<evidence type="ECO:0000256" key="4">
    <source>
        <dbReference type="ARBA" id="ARBA00063054"/>
    </source>
</evidence>
<dbReference type="EC" id="2.4.2.28" evidence="5"/>
<dbReference type="NCBIfam" id="TIGR01694">
    <property type="entry name" value="MTAP"/>
    <property type="match status" value="1"/>
</dbReference>
<feature type="binding site" evidence="5">
    <location>
        <begin position="60"/>
        <end position="61"/>
    </location>
    <ligand>
        <name>phosphate</name>
        <dbReference type="ChEBI" id="CHEBI:43474"/>
    </ligand>
</feature>
<dbReference type="HAMAP" id="MF_01963">
    <property type="entry name" value="MTAP"/>
    <property type="match status" value="1"/>
</dbReference>
<feature type="binding site" evidence="5">
    <location>
        <position position="195"/>
    </location>
    <ligand>
        <name>phosphate</name>
        <dbReference type="ChEBI" id="CHEBI:43474"/>
    </ligand>
</feature>
<feature type="site" description="Important for substrate specificity" evidence="5">
    <location>
        <position position="229"/>
    </location>
</feature>
<dbReference type="AlphaFoldDB" id="A3DMJ0"/>
<dbReference type="InterPro" id="IPR010044">
    <property type="entry name" value="MTAP"/>
</dbReference>
<evidence type="ECO:0000256" key="5">
    <source>
        <dbReference type="HAMAP-Rule" id="MF_01963"/>
    </source>
</evidence>
<dbReference type="HOGENOM" id="CLU_054456_0_2_2"/>
<feature type="domain" description="Nucleoside phosphorylase" evidence="6">
    <location>
        <begin position="11"/>
        <end position="252"/>
    </location>
</feature>
<dbReference type="CDD" id="cd09010">
    <property type="entry name" value="MTAP_SsMTAPII_like_MTIP"/>
    <property type="match status" value="1"/>
</dbReference>
<evidence type="ECO:0000256" key="2">
    <source>
        <dbReference type="ARBA" id="ARBA00022679"/>
    </source>
</evidence>
<keyword evidence="2 5" id="KW-0808">Transferase</keyword>
<comment type="function">
    <text evidence="5">Catalyzes the reversible phosphorylation of S-methyl-5'-thioadenosine (MTA) to adenine and 5-methylthioribose-1-phosphate. Involved in the breakdown of MTA, a major by-product of polyamine biosynthesis. Responsible for the first step in the methionine salvage pathway after MTA has been generated from S-adenosylmethionine. Has broad substrate specificity with 6-aminopurine nucleosides as preferred substrates.</text>
</comment>
<dbReference type="PANTHER" id="PTHR42679">
    <property type="entry name" value="S-METHYL-5'-THIOADENOSINE PHOSPHORYLASE"/>
    <property type="match status" value="1"/>
</dbReference>
<evidence type="ECO:0000256" key="1">
    <source>
        <dbReference type="ARBA" id="ARBA00022676"/>
    </source>
</evidence>
<keyword evidence="1 5" id="KW-0328">Glycosyltransferase</keyword>
<dbReference type="InterPro" id="IPR000845">
    <property type="entry name" value="Nucleoside_phosphorylase_d"/>
</dbReference>
<dbReference type="KEGG" id="smr:Smar_0749"/>
<organism evidence="7 8">
    <name type="scientific">Staphylothermus marinus (strain ATCC 43588 / DSM 3639 / JCM 9404 / F1)</name>
    <dbReference type="NCBI Taxonomy" id="399550"/>
    <lineage>
        <taxon>Archaea</taxon>
        <taxon>Thermoproteota</taxon>
        <taxon>Thermoprotei</taxon>
        <taxon>Desulfurococcales</taxon>
        <taxon>Desulfurococcaceae</taxon>
        <taxon>Staphylothermus</taxon>
    </lineage>
</organism>
<reference evidence="7 8" key="2">
    <citation type="journal article" date="2009" name="Stand. Genomic Sci.">
        <title>Complete genome sequence of Staphylothermus marinus Stetter and Fiala 1986 type strain F1.</title>
        <authorList>
            <person name="Anderson I.J."/>
            <person name="Sun H."/>
            <person name="Lapidus A."/>
            <person name="Copeland A."/>
            <person name="Glavina Del Rio T."/>
            <person name="Tice H."/>
            <person name="Dalin E."/>
            <person name="Lucas S."/>
            <person name="Barry K."/>
            <person name="Land M."/>
            <person name="Richardson P."/>
            <person name="Huber H."/>
            <person name="Kyrpides N.C."/>
        </authorList>
    </citation>
    <scope>NUCLEOTIDE SEQUENCE [LARGE SCALE GENOMIC DNA]</scope>
    <source>
        <strain evidence="8">ATCC 43588 / DSM 3639 / JCM 9404 / F1</strain>
    </source>
</reference>
<dbReference type="Proteomes" id="UP000000254">
    <property type="component" value="Chromosome"/>
</dbReference>
<dbReference type="STRING" id="399550.Smar_0749"/>
<dbReference type="FunFam" id="3.40.50.1580:FF:000012">
    <property type="entry name" value="Probable 6-oxopurine nucleoside phosphorylase"/>
    <property type="match status" value="1"/>
</dbReference>
<dbReference type="InterPro" id="IPR035994">
    <property type="entry name" value="Nucleoside_phosphorylase_sf"/>
</dbReference>
<feature type="binding site" evidence="5">
    <location>
        <begin position="218"/>
        <end position="220"/>
    </location>
    <ligand>
        <name>substrate</name>
    </ligand>
</feature>
<keyword evidence="8" id="KW-1185">Reference proteome</keyword>
<dbReference type="PANTHER" id="PTHR42679:SF3">
    <property type="entry name" value="S-METHYL-5'-THIOADENOSINE PHOSPHORYLASE"/>
    <property type="match status" value="1"/>
</dbReference>
<gene>
    <name evidence="5" type="primary">mtnP</name>
    <name evidence="7" type="ordered locus">Smar_0749</name>
</gene>
<keyword evidence="3 5" id="KW-0660">Purine salvage</keyword>
<dbReference type="GO" id="GO:0006166">
    <property type="term" value="P:purine ribonucleoside salvage"/>
    <property type="evidence" value="ECO:0007669"/>
    <property type="project" value="UniProtKB-KW"/>
</dbReference>
<dbReference type="SUPFAM" id="SSF53167">
    <property type="entry name" value="Purine and uridine phosphorylases"/>
    <property type="match status" value="1"/>
</dbReference>
<evidence type="ECO:0000313" key="8">
    <source>
        <dbReference type="Proteomes" id="UP000000254"/>
    </source>
</evidence>
<dbReference type="Gene3D" id="3.40.50.1580">
    <property type="entry name" value="Nucleoside phosphorylase domain"/>
    <property type="match status" value="1"/>
</dbReference>
<comment type="catalytic activity">
    <reaction evidence="5">
        <text>S-methyl-5'-thioadenosine + phosphate = 5-(methylsulfanyl)-alpha-D-ribose 1-phosphate + adenine</text>
        <dbReference type="Rhea" id="RHEA:11852"/>
        <dbReference type="ChEBI" id="CHEBI:16708"/>
        <dbReference type="ChEBI" id="CHEBI:17509"/>
        <dbReference type="ChEBI" id="CHEBI:43474"/>
        <dbReference type="ChEBI" id="CHEBI:58533"/>
        <dbReference type="EC" id="2.4.2.28"/>
    </reaction>
</comment>
<dbReference type="GO" id="GO:0019509">
    <property type="term" value="P:L-methionine salvage from methylthioadenosine"/>
    <property type="evidence" value="ECO:0007669"/>
    <property type="project" value="UniProtKB-UniRule"/>
</dbReference>
<comment type="pathway">
    <text evidence="5">Amino-acid biosynthesis; L-methionine biosynthesis via salvage pathway; S-methyl-5-thio-alpha-D-ribose 1-phosphate from S-methyl-5'-thioadenosine (phosphorylase route): step 1/1.</text>
</comment>
<dbReference type="PROSITE" id="PS01240">
    <property type="entry name" value="PNP_MTAP_2"/>
    <property type="match status" value="1"/>
</dbReference>
<comment type="similarity">
    <text evidence="5">Belongs to the PNP/MTAP phosphorylase family. MTAP subfamily.</text>
</comment>
<comment type="subunit">
    <text evidence="4 5">Homohexamer. Dimer of a homotrimer.</text>
</comment>
<dbReference type="NCBIfam" id="NF006334">
    <property type="entry name" value="PRK08564.1"/>
    <property type="match status" value="1"/>
</dbReference>
<evidence type="ECO:0000313" key="7">
    <source>
        <dbReference type="EMBL" id="ABN69850.1"/>
    </source>
</evidence>